<accession>A0ABT1QQX4</accession>
<evidence type="ECO:0000313" key="1">
    <source>
        <dbReference type="EMBL" id="MCQ4164699.1"/>
    </source>
</evidence>
<reference evidence="1" key="1">
    <citation type="submission" date="2022-07" db="EMBL/GenBank/DDBJ databases">
        <title>Tahibacter sp., a new gammaproteobacterium isolated from the silt sample collected at pig farm.</title>
        <authorList>
            <person name="Chen H."/>
        </authorList>
    </citation>
    <scope>NUCLEOTIDE SEQUENCE</scope>
    <source>
        <strain evidence="1">P2K</strain>
    </source>
</reference>
<sequence length="95" mass="10915">MTAVRTMPIPLDLWRASSLAQQLALRLVHQHAESGDGTVCISPRVMQRYKWWDPARLDRARKELVQLGLLAKVQPYRPGTKARYRLTWLEAAHAP</sequence>
<evidence type="ECO:0008006" key="3">
    <source>
        <dbReference type="Google" id="ProtNLM"/>
    </source>
</evidence>
<gene>
    <name evidence="1" type="ORF">NM961_08250</name>
</gene>
<proteinExistence type="predicted"/>
<organism evidence="1 2">
    <name type="scientific">Tahibacter harae</name>
    <dbReference type="NCBI Taxonomy" id="2963937"/>
    <lineage>
        <taxon>Bacteria</taxon>
        <taxon>Pseudomonadati</taxon>
        <taxon>Pseudomonadota</taxon>
        <taxon>Gammaproteobacteria</taxon>
        <taxon>Lysobacterales</taxon>
        <taxon>Rhodanobacteraceae</taxon>
        <taxon>Tahibacter</taxon>
    </lineage>
</organism>
<keyword evidence="2" id="KW-1185">Reference proteome</keyword>
<name>A0ABT1QQX4_9GAMM</name>
<dbReference type="EMBL" id="JANFQO010000006">
    <property type="protein sequence ID" value="MCQ4164699.1"/>
    <property type="molecule type" value="Genomic_DNA"/>
</dbReference>
<dbReference type="Proteomes" id="UP001165498">
    <property type="component" value="Unassembled WGS sequence"/>
</dbReference>
<protein>
    <recommendedName>
        <fullName evidence="3">Helix-turn-helix protein</fullName>
    </recommendedName>
</protein>
<dbReference type="RefSeq" id="WP_255913587.1">
    <property type="nucleotide sequence ID" value="NZ_JANFQO010000006.1"/>
</dbReference>
<comment type="caution">
    <text evidence="1">The sequence shown here is derived from an EMBL/GenBank/DDBJ whole genome shotgun (WGS) entry which is preliminary data.</text>
</comment>
<evidence type="ECO:0000313" key="2">
    <source>
        <dbReference type="Proteomes" id="UP001165498"/>
    </source>
</evidence>